<comment type="similarity">
    <text evidence="2">Belongs to the PI3/PI4-kinase family. ATM subfamily.</text>
</comment>
<evidence type="ECO:0000256" key="11">
    <source>
        <dbReference type="ARBA" id="ARBA00047899"/>
    </source>
</evidence>
<accession>A0A4P9XT97</accession>
<dbReference type="PANTHER" id="PTHR11139:SF125">
    <property type="entry name" value="SERINE_THREONINE-PROTEIN KINASE MEC1"/>
    <property type="match status" value="1"/>
</dbReference>
<dbReference type="PROSITE" id="PS00916">
    <property type="entry name" value="PI3_4_KINASE_2"/>
    <property type="match status" value="1"/>
</dbReference>
<proteinExistence type="inferred from homology"/>
<dbReference type="Pfam" id="PF23593">
    <property type="entry name" value="HEAT_ATR"/>
    <property type="match status" value="1"/>
</dbReference>
<evidence type="ECO:0000256" key="1">
    <source>
        <dbReference type="ARBA" id="ARBA00004123"/>
    </source>
</evidence>
<dbReference type="InterPro" id="IPR050517">
    <property type="entry name" value="DDR_Repair_Kinase"/>
</dbReference>
<keyword evidence="8" id="KW-0418">Kinase</keyword>
<dbReference type="GO" id="GO:0005524">
    <property type="term" value="F:ATP binding"/>
    <property type="evidence" value="ECO:0007669"/>
    <property type="project" value="UniProtKB-KW"/>
</dbReference>
<evidence type="ECO:0000256" key="2">
    <source>
        <dbReference type="ARBA" id="ARBA00010769"/>
    </source>
</evidence>
<evidence type="ECO:0000259" key="13">
    <source>
        <dbReference type="PROSITE" id="PS50290"/>
    </source>
</evidence>
<dbReference type="InterPro" id="IPR011009">
    <property type="entry name" value="Kinase-like_dom_sf"/>
</dbReference>
<keyword evidence="5" id="KW-0808">Transferase</keyword>
<dbReference type="Proteomes" id="UP000271241">
    <property type="component" value="Unassembled WGS sequence"/>
</dbReference>
<dbReference type="GO" id="GO:0000077">
    <property type="term" value="P:DNA damage checkpoint signaling"/>
    <property type="evidence" value="ECO:0007669"/>
    <property type="project" value="TreeGrafter"/>
</dbReference>
<evidence type="ECO:0000256" key="3">
    <source>
        <dbReference type="ARBA" id="ARBA00012513"/>
    </source>
</evidence>
<dbReference type="Pfam" id="PF25030">
    <property type="entry name" value="M-HEAT_ATR"/>
    <property type="match status" value="1"/>
</dbReference>
<keyword evidence="9" id="KW-0067">ATP-binding</keyword>
<keyword evidence="17" id="KW-1185">Reference proteome</keyword>
<dbReference type="SMART" id="SM01343">
    <property type="entry name" value="FATC"/>
    <property type="match status" value="1"/>
</dbReference>
<dbReference type="InterPro" id="IPR003152">
    <property type="entry name" value="FATC_dom"/>
</dbReference>
<keyword evidence="4" id="KW-0723">Serine/threonine-protein kinase</keyword>
<reference evidence="17" key="1">
    <citation type="journal article" date="2018" name="Nat. Microbiol.">
        <title>Leveraging single-cell genomics to expand the fungal tree of life.</title>
        <authorList>
            <person name="Ahrendt S.R."/>
            <person name="Quandt C.A."/>
            <person name="Ciobanu D."/>
            <person name="Clum A."/>
            <person name="Salamov A."/>
            <person name="Andreopoulos B."/>
            <person name="Cheng J.F."/>
            <person name="Woyke T."/>
            <person name="Pelin A."/>
            <person name="Henrissat B."/>
            <person name="Reynolds N.K."/>
            <person name="Benny G.L."/>
            <person name="Smith M.E."/>
            <person name="James T.Y."/>
            <person name="Grigoriev I.V."/>
        </authorList>
    </citation>
    <scope>NUCLEOTIDE SEQUENCE [LARGE SCALE GENOMIC DNA]</scope>
    <source>
        <strain evidence="17">RSA 1356</strain>
    </source>
</reference>
<dbReference type="GO" id="GO:0005634">
    <property type="term" value="C:nucleus"/>
    <property type="evidence" value="ECO:0007669"/>
    <property type="project" value="UniProtKB-SubCell"/>
</dbReference>
<dbReference type="Pfam" id="PF00454">
    <property type="entry name" value="PI3_PI4_kinase"/>
    <property type="match status" value="1"/>
</dbReference>
<evidence type="ECO:0000256" key="9">
    <source>
        <dbReference type="ARBA" id="ARBA00022840"/>
    </source>
</evidence>
<dbReference type="Pfam" id="PF02260">
    <property type="entry name" value="FATC"/>
    <property type="match status" value="1"/>
</dbReference>
<organism evidence="16 17">
    <name type="scientific">Thamnocephalis sphaerospora</name>
    <dbReference type="NCBI Taxonomy" id="78915"/>
    <lineage>
        <taxon>Eukaryota</taxon>
        <taxon>Fungi</taxon>
        <taxon>Fungi incertae sedis</taxon>
        <taxon>Zoopagomycota</taxon>
        <taxon>Zoopagomycotina</taxon>
        <taxon>Zoopagomycetes</taxon>
        <taxon>Zoopagales</taxon>
        <taxon>Sigmoideomycetaceae</taxon>
        <taxon>Thamnocephalis</taxon>
    </lineage>
</organism>
<dbReference type="PROSITE" id="PS51189">
    <property type="entry name" value="FAT"/>
    <property type="match status" value="1"/>
</dbReference>
<evidence type="ECO:0000256" key="4">
    <source>
        <dbReference type="ARBA" id="ARBA00022527"/>
    </source>
</evidence>
<evidence type="ECO:0000256" key="5">
    <source>
        <dbReference type="ARBA" id="ARBA00022679"/>
    </source>
</evidence>
<dbReference type="EMBL" id="KZ992517">
    <property type="protein sequence ID" value="RKP09385.1"/>
    <property type="molecule type" value="Genomic_DNA"/>
</dbReference>
<dbReference type="SMART" id="SM00146">
    <property type="entry name" value="PI3Kc"/>
    <property type="match status" value="1"/>
</dbReference>
<evidence type="ECO:0000259" key="15">
    <source>
        <dbReference type="PROSITE" id="PS51190"/>
    </source>
</evidence>
<dbReference type="GO" id="GO:0005694">
    <property type="term" value="C:chromosome"/>
    <property type="evidence" value="ECO:0007669"/>
    <property type="project" value="TreeGrafter"/>
</dbReference>
<dbReference type="STRING" id="78915.A0A4P9XT97"/>
<keyword evidence="7" id="KW-0227">DNA damage</keyword>
<dbReference type="GO" id="GO:0006281">
    <property type="term" value="P:DNA repair"/>
    <property type="evidence" value="ECO:0007669"/>
    <property type="project" value="TreeGrafter"/>
</dbReference>
<feature type="domain" description="FATC" evidence="15">
    <location>
        <begin position="1233"/>
        <end position="1265"/>
    </location>
</feature>
<dbReference type="OrthoDB" id="381190at2759"/>
<dbReference type="AlphaFoldDB" id="A0A4P9XT97"/>
<feature type="domain" description="PI3K/PI4K catalytic" evidence="13">
    <location>
        <begin position="932"/>
        <end position="1241"/>
    </location>
</feature>
<dbReference type="GO" id="GO:0004674">
    <property type="term" value="F:protein serine/threonine kinase activity"/>
    <property type="evidence" value="ECO:0007669"/>
    <property type="project" value="UniProtKB-KW"/>
</dbReference>
<dbReference type="CDD" id="cd00892">
    <property type="entry name" value="PIKKc_ATR"/>
    <property type="match status" value="1"/>
</dbReference>
<comment type="subcellular location">
    <subcellularLocation>
        <location evidence="1">Nucleus</location>
    </subcellularLocation>
</comment>
<dbReference type="GO" id="GO:0000723">
    <property type="term" value="P:telomere maintenance"/>
    <property type="evidence" value="ECO:0007669"/>
    <property type="project" value="TreeGrafter"/>
</dbReference>
<dbReference type="SUPFAM" id="SSF56112">
    <property type="entry name" value="Protein kinase-like (PK-like)"/>
    <property type="match status" value="1"/>
</dbReference>
<dbReference type="InterPro" id="IPR014009">
    <property type="entry name" value="PIK_FAT"/>
</dbReference>
<sequence length="1265" mass="142531">MKEFRAARDAISQGHIAYTLQSILRYCGVPACSGMADAQHEFFSATESQSFWDLLLPDTQRALSPFRSSRYSVSLRVPSEPARPIYAHQPSYDSWLRVWAHSLRKTIPTRRIRKLFGACKSAIASEDGAVAEYMLPHLVLNGLLECDEATKNAIIDEVLAVLLDVKHWEVDSEKRRRCIETMASIVERLLGWIKQQKQRAVLRTSAGQSRGRSLDDGQPGLTSGEISALERLLAAIPSDLLAEAAFHCKAYARALLHYEQYIREQRVRRSASDMLPLYQRLQVMYAYMDEPDGVRGISTKFEVKSLDQQIFEHETAGSWIGAQTCYELVLQSGRADLSTHLGYINTLKQLGRLGRCRTKRRICWRNPDSYLISAAWSLQRWEDLDQLLRENYDQSFDSDVGLILAAARQNNVPLLESRLSKARENLFSPLATACAESYRRAYHQILQLHMLYELEACLCPLSGTQNGAQHVVPSGQQLADAALWDARLRVTMPTFKTREPILRLRRTIDGLLCCLGNTAVWSDSALWVQTSQLARKTGMLETAHAAALHASQLGAPAATVQLAKLYWQDGRRQQAVRLVTAAAENNRGLQEQRCDSADHQRHMLPTYLCTICAHDHVYVSAQVDVLRMRWIEETGSTNSNTLIIKYQEVTPCWPAYSYEAAFFYCGWYYNKLIDSQKLRDGTGLASHGRRSLTAIAHACKYYARSLAIGSRHIYQSLPKMLTLWLDLGSESTTAKEQSRPGSRADTQSGTAAHLHSLNRMMKKLAEKIAPYQVALRSAPYLVAFSQVVSRICHTNSEVLDILEQIILRVLQEYPQQALWNLVAVSKSTYKTRSSRCASILRKAQVGGQTARVFTASAPFIALTDELLVLANHRARRDKPLSLARDFPRLQQLVPLPVIVPLQSSLTVALPDKGMRRGGYQAFPDGLPTISGFCDDIEVMPSMQLPRKITAVGSDGQHYIFLCKPKDDLRKDARLMEFNAMINRLLIKDSESRKRRLHIRTYAVVPLNETCGLIEWVNNTVGYRHILLKIYKSKGIPILSHAEVRDMLSMSNAPQEEVFVKNILPRFPSVFHEWFLDMFPDPMQWFINRLNYATSAAVMSMVGFMVGLGDRHGENILFDEETGDCVHVDFNCLFEKGMTLEVPECVPFRLTHNMVDALGVVGYEGVFRTTCETATRVLRENAESLMSVLEAFIHDPLVEWNKSAVASGDVVNARAKKSLARIHEKLHGAAHGGLPLSVEGHVDELIEQATDTKHLARMYVGWAPHM</sequence>
<evidence type="ECO:0000256" key="7">
    <source>
        <dbReference type="ARBA" id="ARBA00022763"/>
    </source>
</evidence>
<comment type="catalytic activity">
    <reaction evidence="11">
        <text>L-threonyl-[protein] + ATP = O-phospho-L-threonyl-[protein] + ADP + H(+)</text>
        <dbReference type="Rhea" id="RHEA:46608"/>
        <dbReference type="Rhea" id="RHEA-COMP:11060"/>
        <dbReference type="Rhea" id="RHEA-COMP:11605"/>
        <dbReference type="ChEBI" id="CHEBI:15378"/>
        <dbReference type="ChEBI" id="CHEBI:30013"/>
        <dbReference type="ChEBI" id="CHEBI:30616"/>
        <dbReference type="ChEBI" id="CHEBI:61977"/>
        <dbReference type="ChEBI" id="CHEBI:456216"/>
        <dbReference type="EC" id="2.7.11.1"/>
    </reaction>
</comment>
<gene>
    <name evidence="16" type="ORF">THASP1DRAFT_14334</name>
</gene>
<name>A0A4P9XT97_9FUNG</name>
<evidence type="ECO:0000256" key="8">
    <source>
        <dbReference type="ARBA" id="ARBA00022777"/>
    </source>
</evidence>
<dbReference type="InterPro" id="IPR018936">
    <property type="entry name" value="PI3/4_kinase_CS"/>
</dbReference>
<evidence type="ECO:0000256" key="12">
    <source>
        <dbReference type="ARBA" id="ARBA00048679"/>
    </source>
</evidence>
<keyword evidence="6" id="KW-0547">Nucleotide-binding</keyword>
<evidence type="ECO:0000259" key="14">
    <source>
        <dbReference type="PROSITE" id="PS51189"/>
    </source>
</evidence>
<evidence type="ECO:0000256" key="6">
    <source>
        <dbReference type="ARBA" id="ARBA00022741"/>
    </source>
</evidence>
<evidence type="ECO:0000313" key="16">
    <source>
        <dbReference type="EMBL" id="RKP09385.1"/>
    </source>
</evidence>
<comment type="catalytic activity">
    <reaction evidence="12">
        <text>L-seryl-[protein] + ATP = O-phospho-L-seryl-[protein] + ADP + H(+)</text>
        <dbReference type="Rhea" id="RHEA:17989"/>
        <dbReference type="Rhea" id="RHEA-COMP:9863"/>
        <dbReference type="Rhea" id="RHEA-COMP:11604"/>
        <dbReference type="ChEBI" id="CHEBI:15378"/>
        <dbReference type="ChEBI" id="CHEBI:29999"/>
        <dbReference type="ChEBI" id="CHEBI:30616"/>
        <dbReference type="ChEBI" id="CHEBI:83421"/>
        <dbReference type="ChEBI" id="CHEBI:456216"/>
        <dbReference type="EC" id="2.7.11.1"/>
    </reaction>
</comment>
<protein>
    <recommendedName>
        <fullName evidence="3">non-specific serine/threonine protein kinase</fullName>
        <ecNumber evidence="3">2.7.11.1</ecNumber>
    </recommendedName>
</protein>
<feature type="domain" description="FAT" evidence="14">
    <location>
        <begin position="240"/>
        <end position="827"/>
    </location>
</feature>
<dbReference type="InterPro" id="IPR036940">
    <property type="entry name" value="PI3/4_kinase_cat_sf"/>
</dbReference>
<dbReference type="PANTHER" id="PTHR11139">
    <property type="entry name" value="ATAXIA TELANGIECTASIA MUTATED ATM -RELATED"/>
    <property type="match status" value="1"/>
</dbReference>
<dbReference type="Gene3D" id="1.10.1070.11">
    <property type="entry name" value="Phosphatidylinositol 3-/4-kinase, catalytic domain"/>
    <property type="match status" value="1"/>
</dbReference>
<dbReference type="InterPro" id="IPR056802">
    <property type="entry name" value="ATR-like_M-HEAT"/>
</dbReference>
<evidence type="ECO:0000313" key="17">
    <source>
        <dbReference type="Proteomes" id="UP000271241"/>
    </source>
</evidence>
<dbReference type="Gene3D" id="3.30.1010.10">
    <property type="entry name" value="Phosphatidylinositol 3-kinase Catalytic Subunit, Chain A, domain 4"/>
    <property type="match status" value="1"/>
</dbReference>
<dbReference type="InterPro" id="IPR003151">
    <property type="entry name" value="PIK-rel_kinase_FAT"/>
</dbReference>
<dbReference type="PROSITE" id="PS50290">
    <property type="entry name" value="PI3_4_KINASE_3"/>
    <property type="match status" value="1"/>
</dbReference>
<dbReference type="EC" id="2.7.11.1" evidence="3"/>
<dbReference type="PROSITE" id="PS51190">
    <property type="entry name" value="FATC"/>
    <property type="match status" value="1"/>
</dbReference>
<evidence type="ECO:0000256" key="10">
    <source>
        <dbReference type="ARBA" id="ARBA00023242"/>
    </source>
</evidence>
<keyword evidence="10" id="KW-0539">Nucleus</keyword>
<dbReference type="Pfam" id="PF02259">
    <property type="entry name" value="FAT"/>
    <property type="match status" value="1"/>
</dbReference>
<dbReference type="InterPro" id="IPR057564">
    <property type="entry name" value="HEAT_ATR"/>
</dbReference>
<dbReference type="InterPro" id="IPR000403">
    <property type="entry name" value="PI3/4_kinase_cat_dom"/>
</dbReference>